<reference evidence="6" key="1">
    <citation type="journal article" date="2019" name="Int. J. Syst. Evol. Microbiol.">
        <title>The Global Catalogue of Microorganisms (GCM) 10K type strain sequencing project: providing services to taxonomists for standard genome sequencing and annotation.</title>
        <authorList>
            <consortium name="The Broad Institute Genomics Platform"/>
            <consortium name="The Broad Institute Genome Sequencing Center for Infectious Disease"/>
            <person name="Wu L."/>
            <person name="Ma J."/>
        </authorList>
    </citation>
    <scope>NUCLEOTIDE SEQUENCE [LARGE SCALE GENOMIC DNA]</scope>
    <source>
        <strain evidence="6">CGMCC 1.16275</strain>
    </source>
</reference>
<sequence length="459" mass="48808">MTGSLRILLVSWYFPPANTIAAVRIGRMAEALLAEGHDVRVLTAAGLPCPATLDPMVPEARVARAPWWDVNDLPERLLRRSGGRPGAAGGPPAEAPAVPSAPGPARRLRRWAGEVYQHATNLPDSRIGWLPGAVRAGKALVRGWHPDVVYATAPPFTGLLAGLALSRHTGAPLVCEMRDRWSDDPYYPPPGWRLALDRLLERQVLGRAAGIVTVSEPWAAAYRRRFGRPVEVVCNGYDADGTDGADEPLPTPPGPVLTIVYTGGIYPGRRDPSPLFAAIAALGDDAPSVRVVFYGTDPAMVRPLAERHGVLGSVTVLPAVPHRQSVAIQRAADVLLLMQWPDPREDGNVPGKFFEYLGARRPVLLLGLAGGVPDSLLRERGAGILGESVGAIAAQLRLWLAQKRRTGIPPTPPGAAAGFSRAEQFARIAPFLRSLRHLSGPAAGAAAAGPAPLLEDSPR</sequence>
<accession>A0ABW2L2D0</accession>
<evidence type="ECO:0000256" key="1">
    <source>
        <dbReference type="ARBA" id="ARBA00022676"/>
    </source>
</evidence>
<name>A0ABW2L2D0_9PROT</name>
<feature type="domain" description="Glycosyltransferase subfamily 4-like N-terminal" evidence="4">
    <location>
        <begin position="22"/>
        <end position="236"/>
    </location>
</feature>
<dbReference type="Pfam" id="PF13579">
    <property type="entry name" value="Glyco_trans_4_4"/>
    <property type="match status" value="1"/>
</dbReference>
<evidence type="ECO:0000256" key="3">
    <source>
        <dbReference type="SAM" id="MobiDB-lite"/>
    </source>
</evidence>
<proteinExistence type="predicted"/>
<comment type="caution">
    <text evidence="5">The sequence shown here is derived from an EMBL/GenBank/DDBJ whole genome shotgun (WGS) entry which is preliminary data.</text>
</comment>
<dbReference type="PANTHER" id="PTHR12526:SF510">
    <property type="entry name" value="D-INOSITOL 3-PHOSPHATE GLYCOSYLTRANSFERASE"/>
    <property type="match status" value="1"/>
</dbReference>
<dbReference type="PANTHER" id="PTHR12526">
    <property type="entry name" value="GLYCOSYLTRANSFERASE"/>
    <property type="match status" value="1"/>
</dbReference>
<feature type="region of interest" description="Disordered" evidence="3">
    <location>
        <begin position="79"/>
        <end position="103"/>
    </location>
</feature>
<dbReference type="Gene3D" id="3.40.50.2000">
    <property type="entry name" value="Glycogen Phosphorylase B"/>
    <property type="match status" value="2"/>
</dbReference>
<dbReference type="RefSeq" id="WP_377360862.1">
    <property type="nucleotide sequence ID" value="NZ_JBHTCM010000028.1"/>
</dbReference>
<dbReference type="InterPro" id="IPR028098">
    <property type="entry name" value="Glyco_trans_4-like_N"/>
</dbReference>
<evidence type="ECO:0000313" key="6">
    <source>
        <dbReference type="Proteomes" id="UP001596456"/>
    </source>
</evidence>
<dbReference type="Proteomes" id="UP001596456">
    <property type="component" value="Unassembled WGS sequence"/>
</dbReference>
<keyword evidence="6" id="KW-1185">Reference proteome</keyword>
<evidence type="ECO:0000256" key="2">
    <source>
        <dbReference type="ARBA" id="ARBA00022679"/>
    </source>
</evidence>
<organism evidence="5 6">
    <name type="scientific">Rhodocista pekingensis</name>
    <dbReference type="NCBI Taxonomy" id="201185"/>
    <lineage>
        <taxon>Bacteria</taxon>
        <taxon>Pseudomonadati</taxon>
        <taxon>Pseudomonadota</taxon>
        <taxon>Alphaproteobacteria</taxon>
        <taxon>Rhodospirillales</taxon>
        <taxon>Azospirillaceae</taxon>
        <taxon>Rhodocista</taxon>
    </lineage>
</organism>
<dbReference type="GO" id="GO:0016757">
    <property type="term" value="F:glycosyltransferase activity"/>
    <property type="evidence" value="ECO:0007669"/>
    <property type="project" value="UniProtKB-KW"/>
</dbReference>
<evidence type="ECO:0000259" key="4">
    <source>
        <dbReference type="Pfam" id="PF13579"/>
    </source>
</evidence>
<evidence type="ECO:0000313" key="5">
    <source>
        <dbReference type="EMBL" id="MFC7335316.1"/>
    </source>
</evidence>
<feature type="compositionally biased region" description="Low complexity" evidence="3">
    <location>
        <begin position="90"/>
        <end position="103"/>
    </location>
</feature>
<dbReference type="SUPFAM" id="SSF53756">
    <property type="entry name" value="UDP-Glycosyltransferase/glycogen phosphorylase"/>
    <property type="match status" value="1"/>
</dbReference>
<keyword evidence="1 5" id="KW-0328">Glycosyltransferase</keyword>
<dbReference type="EC" id="2.4.-.-" evidence="5"/>
<protein>
    <submittedName>
        <fullName evidence="5">Glycosyltransferase</fullName>
        <ecNumber evidence="5">2.4.-.-</ecNumber>
    </submittedName>
</protein>
<gene>
    <name evidence="5" type="ORF">ACFQPS_19265</name>
</gene>
<dbReference type="EMBL" id="JBHTCM010000028">
    <property type="protein sequence ID" value="MFC7335316.1"/>
    <property type="molecule type" value="Genomic_DNA"/>
</dbReference>
<keyword evidence="2 5" id="KW-0808">Transferase</keyword>